<sequence length="319" mass="36084">MGAYDNLDIAFSGCITSKALMLAEHMGLFEHLDDNDRVSEHLLKEVYKDKGSYLDAILNSLCEGGIFSAQQEQYQLLVSREKIKKKVPIFKLWLYAYRDLLSEQERMFDGELDRIPYDGGSVAKHSAEIGSSFIDKQLDQVVAELDLTGTLCDMGCGAGLRLIKLCRNFGLKGVGMDMDANAVALANQNLAKSGVGGVEFKQQDITKIEGQHEDIEAIMFTFFTHHIEPNERLERLLSNYREIFPNLKYIVIFDTVTGEKPNEINNIFSKGFDYIHRLQGLIPRTRADYMSIFDNSRLSITKEIPLAVDNSYVWICKVA</sequence>
<evidence type="ECO:0000259" key="1">
    <source>
        <dbReference type="Pfam" id="PF13649"/>
    </source>
</evidence>
<reference evidence="2 3" key="1">
    <citation type="submission" date="2014-12" db="EMBL/GenBank/DDBJ databases">
        <title>Draft Genome Sequence of Pseudoalteromonas luteoviolacea HI1.</title>
        <authorList>
            <person name="Asahina A.Y."/>
            <person name="Hadfield M.G."/>
        </authorList>
    </citation>
    <scope>NUCLEOTIDE SEQUENCE [LARGE SCALE GENOMIC DNA]</scope>
    <source>
        <strain evidence="2 3">HI1</strain>
    </source>
</reference>
<organism evidence="2 3">
    <name type="scientific">Pseudoalteromonas luteoviolacea</name>
    <dbReference type="NCBI Taxonomy" id="43657"/>
    <lineage>
        <taxon>Bacteria</taxon>
        <taxon>Pseudomonadati</taxon>
        <taxon>Pseudomonadota</taxon>
        <taxon>Gammaproteobacteria</taxon>
        <taxon>Alteromonadales</taxon>
        <taxon>Pseudoalteromonadaceae</taxon>
        <taxon>Pseudoalteromonas</taxon>
    </lineage>
</organism>
<dbReference type="Pfam" id="PF13649">
    <property type="entry name" value="Methyltransf_25"/>
    <property type="match status" value="1"/>
</dbReference>
<name>A0A0C1QB77_9GAMM</name>
<protein>
    <recommendedName>
        <fullName evidence="1">Methyltransferase domain-containing protein</fullName>
    </recommendedName>
</protein>
<accession>A0A0C1QB77</accession>
<proteinExistence type="predicted"/>
<dbReference type="InterPro" id="IPR041698">
    <property type="entry name" value="Methyltransf_25"/>
</dbReference>
<dbReference type="EMBL" id="JWIC01000004">
    <property type="protein sequence ID" value="KID57896.1"/>
    <property type="molecule type" value="Genomic_DNA"/>
</dbReference>
<dbReference type="AlphaFoldDB" id="A0A0C1QB77"/>
<dbReference type="RefSeq" id="WP_039608192.1">
    <property type="nucleotide sequence ID" value="NZ_JWIC01000004.1"/>
</dbReference>
<evidence type="ECO:0000313" key="2">
    <source>
        <dbReference type="EMBL" id="KID57896.1"/>
    </source>
</evidence>
<feature type="domain" description="Methyltransferase" evidence="1">
    <location>
        <begin position="153"/>
        <end position="240"/>
    </location>
</feature>
<dbReference type="OrthoDB" id="9800454at2"/>
<dbReference type="SUPFAM" id="SSF53335">
    <property type="entry name" value="S-adenosyl-L-methionine-dependent methyltransferases"/>
    <property type="match status" value="1"/>
</dbReference>
<dbReference type="Gene3D" id="3.40.50.150">
    <property type="entry name" value="Vaccinia Virus protein VP39"/>
    <property type="match status" value="1"/>
</dbReference>
<gene>
    <name evidence="2" type="ORF">JF50_03875</name>
</gene>
<dbReference type="Proteomes" id="UP000031327">
    <property type="component" value="Unassembled WGS sequence"/>
</dbReference>
<evidence type="ECO:0000313" key="3">
    <source>
        <dbReference type="Proteomes" id="UP000031327"/>
    </source>
</evidence>
<comment type="caution">
    <text evidence="2">The sequence shown here is derived from an EMBL/GenBank/DDBJ whole genome shotgun (WGS) entry which is preliminary data.</text>
</comment>
<dbReference type="InterPro" id="IPR029063">
    <property type="entry name" value="SAM-dependent_MTases_sf"/>
</dbReference>
<dbReference type="CDD" id="cd02440">
    <property type="entry name" value="AdoMet_MTases"/>
    <property type="match status" value="1"/>
</dbReference>